<reference evidence="2 3" key="1">
    <citation type="submission" date="2017-09" db="EMBL/GenBank/DDBJ databases">
        <title>Depth-based differentiation of microbial function through sediment-hosted aquifers and enrichment of novel symbionts in the deep terrestrial subsurface.</title>
        <authorList>
            <person name="Probst A.J."/>
            <person name="Ladd B."/>
            <person name="Jarett J.K."/>
            <person name="Geller-Mcgrath D.E."/>
            <person name="Sieber C.M."/>
            <person name="Emerson J.B."/>
            <person name="Anantharaman K."/>
            <person name="Thomas B.C."/>
            <person name="Malmstrom R."/>
            <person name="Stieglmeier M."/>
            <person name="Klingl A."/>
            <person name="Woyke T."/>
            <person name="Ryan C.M."/>
            <person name="Banfield J.F."/>
        </authorList>
    </citation>
    <scope>NUCLEOTIDE SEQUENCE [LARGE SCALE GENOMIC DNA]</scope>
    <source>
        <strain evidence="2">CG22_combo_CG10-13_8_21_14_all_47_15</strain>
    </source>
</reference>
<evidence type="ECO:0000313" key="2">
    <source>
        <dbReference type="EMBL" id="PIP73081.1"/>
    </source>
</evidence>
<dbReference type="EMBL" id="PCTL01000031">
    <property type="protein sequence ID" value="PIP73081.1"/>
    <property type="molecule type" value="Genomic_DNA"/>
</dbReference>
<dbReference type="Proteomes" id="UP000230638">
    <property type="component" value="Unassembled WGS sequence"/>
</dbReference>
<dbReference type="AlphaFoldDB" id="A0A2H0CTK1"/>
<gene>
    <name evidence="2" type="ORF">COW88_03175</name>
</gene>
<evidence type="ECO:0000313" key="3">
    <source>
        <dbReference type="Proteomes" id="UP000230638"/>
    </source>
</evidence>
<dbReference type="InterPro" id="IPR031304">
    <property type="entry name" value="SLT_2"/>
</dbReference>
<evidence type="ECO:0000259" key="1">
    <source>
        <dbReference type="Pfam" id="PF13406"/>
    </source>
</evidence>
<dbReference type="Pfam" id="PF13406">
    <property type="entry name" value="SLT_2"/>
    <property type="match status" value="1"/>
</dbReference>
<proteinExistence type="predicted"/>
<organism evidence="2 3">
    <name type="scientific">Candidatus Lloydbacteria bacterium CG22_combo_CG10-13_8_21_14_all_47_15</name>
    <dbReference type="NCBI Taxonomy" id="1974635"/>
    <lineage>
        <taxon>Bacteria</taxon>
        <taxon>Candidatus Lloydiibacteriota</taxon>
    </lineage>
</organism>
<feature type="domain" description="Transglycosylase SLT" evidence="1">
    <location>
        <begin position="125"/>
        <end position="252"/>
    </location>
</feature>
<name>A0A2H0CTK1_9BACT</name>
<sequence>MVEVILAHEDISQVFVDIDSFEFVGRALNESIKQIIETKADTEVEKQSLEEKRIEEIELRQIQELQKRRIEEREKEKATLLRVTKGEEDGYQKVLKAQEKDAAQIRAALFSLRDTAAIPFGKALELAERAYEKTGVRPAFLLGIIAEESNLGENIGTGTWTVDMHPTRDRPVFREITARLGLDPDRMPVSKKPWYGWGGAMGPAQFIPSTWILFEDKVSALTGHNPPNPWDTEDAFMASALLLKDNGAAKGTYSAERLAALRYLAGWKNATKPAYAFYGDDVMALAEKYQGMIDALR</sequence>
<dbReference type="Gene3D" id="1.10.530.10">
    <property type="match status" value="1"/>
</dbReference>
<accession>A0A2H0CTK1</accession>
<dbReference type="SUPFAM" id="SSF53955">
    <property type="entry name" value="Lysozyme-like"/>
    <property type="match status" value="1"/>
</dbReference>
<dbReference type="InterPro" id="IPR023346">
    <property type="entry name" value="Lysozyme-like_dom_sf"/>
</dbReference>
<protein>
    <recommendedName>
        <fullName evidence="1">Transglycosylase SLT domain-containing protein</fullName>
    </recommendedName>
</protein>
<comment type="caution">
    <text evidence="2">The sequence shown here is derived from an EMBL/GenBank/DDBJ whole genome shotgun (WGS) entry which is preliminary data.</text>
</comment>